<dbReference type="Pfam" id="PF00664">
    <property type="entry name" value="ABC_membrane"/>
    <property type="match status" value="1"/>
</dbReference>
<feature type="transmembrane region" description="Helical" evidence="9">
    <location>
        <begin position="415"/>
        <end position="438"/>
    </location>
</feature>
<dbReference type="InterPro" id="IPR011527">
    <property type="entry name" value="ABC1_TM_dom"/>
</dbReference>
<dbReference type="InterPro" id="IPR003439">
    <property type="entry name" value="ABC_transporter-like_ATP-bd"/>
</dbReference>
<feature type="transmembrane region" description="Helical" evidence="9">
    <location>
        <begin position="506"/>
        <end position="530"/>
    </location>
</feature>
<proteinExistence type="inferred from homology"/>
<evidence type="ECO:0000313" key="13">
    <source>
        <dbReference type="Proteomes" id="UP001412067"/>
    </source>
</evidence>
<name>A0ABR2LWA7_9ASPA</name>
<keyword evidence="6" id="KW-0067">ATP-binding</keyword>
<dbReference type="Pfam" id="PF00005">
    <property type="entry name" value="ABC_tran"/>
    <property type="match status" value="1"/>
</dbReference>
<keyword evidence="5" id="KW-0547">Nucleotide-binding</keyword>
<sequence>MDFLCPNLPNVWDGNFFSPCFENLFLGFGANMLGISVVVVLAVTTRGNPSIMNLKLTVVEKAFLYVIPAVGACLSFYFIFFLLEGSFNGYQAEYHEWLYSFSRLLSWVIIVVISKFKSWYLILCNSFLCFWWIAKPLMEVPHLHTVIYTSKVMTCLMEILFIASEILFGICIIIIKATRTSNVERNFNSIEDPLISCPIEDKYSTGRLELKIRNFLQLFTFKLANSMLDLGVQKQLDFEDLVQLPSELEPSCHNTLLKFWIAEKPLLNTDHYLLRVIFYAYGWAYLRLGVLKVVNDGISFLSPLILNMLIKFLEKGSEPIHGYILALSLGLTSIFKSFLDTQYSFRLSKLKLKLRSSIMTMVYHKCLHVSLAERSKFSEGEIQTFMSIDAGQTVNICNSLHDAWSLPLQIAVALYLLYTQVGYAFVSGIIITILLIPVNKWISSLIARATEKMLKEKDERISGAAELLMHIRTLKMHGWEYIFTERLMERRVLEIQHLATRKYLDAWCVFFWATTPTLFSLSTFGVFTLMGNSLDAAVVFTSVALFNILISPLNSFPWVINGVIDGVISSRRLTKFFSCPEHSTDFGLTQLSTTDHVCHVECLDSLECNLNVVSFRDVSSVWSSSDKEEHSPVMSSITLNLPKGLLIVVIGEVGSGKSSLLNSILGEMRLIHGCLHSCGSIAYVPQVPWIQSGSVRDNILFGGDFITRRYEEVLHACALDVDISRMAGGDLAYIGEKGLSLSGGQRARLALARAIYRNSDIYILDDVLSAVDSHVANLVLQKALLGPLTNHKTRLLCTHNAQVGHYSYFVLLF</sequence>
<dbReference type="PROSITE" id="PS50929">
    <property type="entry name" value="ABC_TM1F"/>
    <property type="match status" value="1"/>
</dbReference>
<evidence type="ECO:0000256" key="9">
    <source>
        <dbReference type="SAM" id="Phobius"/>
    </source>
</evidence>
<reference evidence="12 13" key="1">
    <citation type="journal article" date="2022" name="Nat. Plants">
        <title>Genomes of leafy and leafless Platanthera orchids illuminate the evolution of mycoheterotrophy.</title>
        <authorList>
            <person name="Li M.H."/>
            <person name="Liu K.W."/>
            <person name="Li Z."/>
            <person name="Lu H.C."/>
            <person name="Ye Q.L."/>
            <person name="Zhang D."/>
            <person name="Wang J.Y."/>
            <person name="Li Y.F."/>
            <person name="Zhong Z.M."/>
            <person name="Liu X."/>
            <person name="Yu X."/>
            <person name="Liu D.K."/>
            <person name="Tu X.D."/>
            <person name="Liu B."/>
            <person name="Hao Y."/>
            <person name="Liao X.Y."/>
            <person name="Jiang Y.T."/>
            <person name="Sun W.H."/>
            <person name="Chen J."/>
            <person name="Chen Y.Q."/>
            <person name="Ai Y."/>
            <person name="Zhai J.W."/>
            <person name="Wu S.S."/>
            <person name="Zhou Z."/>
            <person name="Hsiao Y.Y."/>
            <person name="Wu W.L."/>
            <person name="Chen Y.Y."/>
            <person name="Lin Y.F."/>
            <person name="Hsu J.L."/>
            <person name="Li C.Y."/>
            <person name="Wang Z.W."/>
            <person name="Zhao X."/>
            <person name="Zhong W.Y."/>
            <person name="Ma X.K."/>
            <person name="Ma L."/>
            <person name="Huang J."/>
            <person name="Chen G.Z."/>
            <person name="Huang M.Z."/>
            <person name="Huang L."/>
            <person name="Peng D.H."/>
            <person name="Luo Y.B."/>
            <person name="Zou S.Q."/>
            <person name="Chen S.P."/>
            <person name="Lan S."/>
            <person name="Tsai W.C."/>
            <person name="Van de Peer Y."/>
            <person name="Liu Z.J."/>
        </authorList>
    </citation>
    <scope>NUCLEOTIDE SEQUENCE [LARGE SCALE GENOMIC DNA]</scope>
    <source>
        <strain evidence="12">Lor288</strain>
    </source>
</reference>
<feature type="transmembrane region" description="Helical" evidence="9">
    <location>
        <begin position="320"/>
        <end position="339"/>
    </location>
</feature>
<evidence type="ECO:0000259" key="10">
    <source>
        <dbReference type="PROSITE" id="PS50893"/>
    </source>
</evidence>
<keyword evidence="7 9" id="KW-1133">Transmembrane helix</keyword>
<evidence type="ECO:0000256" key="5">
    <source>
        <dbReference type="ARBA" id="ARBA00022741"/>
    </source>
</evidence>
<dbReference type="PROSITE" id="PS50893">
    <property type="entry name" value="ABC_TRANSPORTER_2"/>
    <property type="match status" value="1"/>
</dbReference>
<feature type="transmembrane region" description="Helical" evidence="9">
    <location>
        <begin position="94"/>
        <end position="113"/>
    </location>
</feature>
<feature type="transmembrane region" description="Helical" evidence="9">
    <location>
        <begin position="297"/>
        <end position="313"/>
    </location>
</feature>
<dbReference type="InterPro" id="IPR003593">
    <property type="entry name" value="AAA+_ATPase"/>
</dbReference>
<comment type="similarity">
    <text evidence="2">Belongs to the ABC transporter superfamily. ABCC family. Conjugate transporter (TC 3.A.1.208) subfamily.</text>
</comment>
<organism evidence="12 13">
    <name type="scientific">Platanthera guangdongensis</name>
    <dbReference type="NCBI Taxonomy" id="2320717"/>
    <lineage>
        <taxon>Eukaryota</taxon>
        <taxon>Viridiplantae</taxon>
        <taxon>Streptophyta</taxon>
        <taxon>Embryophyta</taxon>
        <taxon>Tracheophyta</taxon>
        <taxon>Spermatophyta</taxon>
        <taxon>Magnoliopsida</taxon>
        <taxon>Liliopsida</taxon>
        <taxon>Asparagales</taxon>
        <taxon>Orchidaceae</taxon>
        <taxon>Orchidoideae</taxon>
        <taxon>Orchideae</taxon>
        <taxon>Orchidinae</taxon>
        <taxon>Platanthera</taxon>
    </lineage>
</organism>
<evidence type="ECO:0000256" key="4">
    <source>
        <dbReference type="ARBA" id="ARBA00022692"/>
    </source>
</evidence>
<dbReference type="SUPFAM" id="SSF52540">
    <property type="entry name" value="P-loop containing nucleoside triphosphate hydrolases"/>
    <property type="match status" value="1"/>
</dbReference>
<dbReference type="Gene3D" id="1.20.1560.10">
    <property type="entry name" value="ABC transporter type 1, transmembrane domain"/>
    <property type="match status" value="1"/>
</dbReference>
<keyword evidence="4 9" id="KW-0812">Transmembrane</keyword>
<evidence type="ECO:0000256" key="8">
    <source>
        <dbReference type="ARBA" id="ARBA00023136"/>
    </source>
</evidence>
<evidence type="ECO:0000259" key="11">
    <source>
        <dbReference type="PROSITE" id="PS50929"/>
    </source>
</evidence>
<evidence type="ECO:0000256" key="2">
    <source>
        <dbReference type="ARBA" id="ARBA00009726"/>
    </source>
</evidence>
<accession>A0ABR2LWA7</accession>
<dbReference type="CDD" id="cd03250">
    <property type="entry name" value="ABCC_MRP_domain1"/>
    <property type="match status" value="1"/>
</dbReference>
<dbReference type="PANTHER" id="PTHR24223">
    <property type="entry name" value="ATP-BINDING CASSETTE SUB-FAMILY C"/>
    <property type="match status" value="1"/>
</dbReference>
<dbReference type="SMART" id="SM00382">
    <property type="entry name" value="AAA"/>
    <property type="match status" value="1"/>
</dbReference>
<dbReference type="EMBL" id="JBBWWR010000014">
    <property type="protein sequence ID" value="KAK8953142.1"/>
    <property type="molecule type" value="Genomic_DNA"/>
</dbReference>
<dbReference type="InterPro" id="IPR027417">
    <property type="entry name" value="P-loop_NTPase"/>
</dbReference>
<dbReference type="InterPro" id="IPR036640">
    <property type="entry name" value="ABC1_TM_sf"/>
</dbReference>
<keyword evidence="3" id="KW-0813">Transport</keyword>
<feature type="transmembrane region" description="Helical" evidence="9">
    <location>
        <begin position="63"/>
        <end position="82"/>
    </location>
</feature>
<dbReference type="CDD" id="cd18598">
    <property type="entry name" value="ABC_6TM_MRP7_D1_like"/>
    <property type="match status" value="1"/>
</dbReference>
<feature type="transmembrane region" description="Helical" evidence="9">
    <location>
        <begin position="24"/>
        <end position="43"/>
    </location>
</feature>
<evidence type="ECO:0000256" key="6">
    <source>
        <dbReference type="ARBA" id="ARBA00022840"/>
    </source>
</evidence>
<feature type="transmembrane region" description="Helical" evidence="9">
    <location>
        <begin position="146"/>
        <end position="175"/>
    </location>
</feature>
<evidence type="ECO:0000313" key="12">
    <source>
        <dbReference type="EMBL" id="KAK8953142.1"/>
    </source>
</evidence>
<feature type="transmembrane region" description="Helical" evidence="9">
    <location>
        <begin position="118"/>
        <end position="134"/>
    </location>
</feature>
<dbReference type="PANTHER" id="PTHR24223:SF330">
    <property type="entry name" value="ATP-BINDING CASSETTE SUB-FAMILY C MEMBER 10"/>
    <property type="match status" value="1"/>
</dbReference>
<keyword evidence="8 9" id="KW-0472">Membrane</keyword>
<dbReference type="PROSITE" id="PS00211">
    <property type="entry name" value="ABC_TRANSPORTER_1"/>
    <property type="match status" value="1"/>
</dbReference>
<protein>
    <submittedName>
        <fullName evidence="12">ABC transporter C family member 13</fullName>
    </submittedName>
</protein>
<evidence type="ECO:0000256" key="7">
    <source>
        <dbReference type="ARBA" id="ARBA00022989"/>
    </source>
</evidence>
<feature type="transmembrane region" description="Helical" evidence="9">
    <location>
        <begin position="536"/>
        <end position="564"/>
    </location>
</feature>
<dbReference type="Proteomes" id="UP001412067">
    <property type="component" value="Unassembled WGS sequence"/>
</dbReference>
<feature type="domain" description="ABC transporter" evidence="10">
    <location>
        <begin position="613"/>
        <end position="812"/>
    </location>
</feature>
<dbReference type="Gene3D" id="3.40.50.300">
    <property type="entry name" value="P-loop containing nucleotide triphosphate hydrolases"/>
    <property type="match status" value="1"/>
</dbReference>
<dbReference type="InterPro" id="IPR017871">
    <property type="entry name" value="ABC_transporter-like_CS"/>
</dbReference>
<evidence type="ECO:0000256" key="1">
    <source>
        <dbReference type="ARBA" id="ARBA00004370"/>
    </source>
</evidence>
<keyword evidence="13" id="KW-1185">Reference proteome</keyword>
<comment type="caution">
    <text evidence="12">The sequence shown here is derived from an EMBL/GenBank/DDBJ whole genome shotgun (WGS) entry which is preliminary data.</text>
</comment>
<feature type="domain" description="ABC transmembrane type-1" evidence="11">
    <location>
        <begin position="290"/>
        <end position="565"/>
    </location>
</feature>
<dbReference type="InterPro" id="IPR050173">
    <property type="entry name" value="ABC_transporter_C-like"/>
</dbReference>
<gene>
    <name evidence="12" type="primary">ABCC13</name>
    <name evidence="12" type="ORF">KSP40_PGU005750</name>
</gene>
<evidence type="ECO:0000256" key="3">
    <source>
        <dbReference type="ARBA" id="ARBA00022448"/>
    </source>
</evidence>
<comment type="subcellular location">
    <subcellularLocation>
        <location evidence="1">Membrane</location>
    </subcellularLocation>
</comment>
<dbReference type="SUPFAM" id="SSF90123">
    <property type="entry name" value="ABC transporter transmembrane region"/>
    <property type="match status" value="1"/>
</dbReference>